<comment type="caution">
    <text evidence="1">The sequence shown here is derived from an EMBL/GenBank/DDBJ whole genome shotgun (WGS) entry which is preliminary data.</text>
</comment>
<dbReference type="EMBL" id="JAHKPD010000018">
    <property type="protein sequence ID" value="MBU2951297.1"/>
    <property type="molecule type" value="Genomic_DNA"/>
</dbReference>
<evidence type="ECO:0000313" key="2">
    <source>
        <dbReference type="Proteomes" id="UP001647509"/>
    </source>
</evidence>
<gene>
    <name evidence="1" type="ORF">KO493_11370</name>
</gene>
<evidence type="ECO:0000313" key="1">
    <source>
        <dbReference type="EMBL" id="MBU2951297.1"/>
    </source>
</evidence>
<dbReference type="Proteomes" id="UP001647509">
    <property type="component" value="Unassembled WGS sequence"/>
</dbReference>
<proteinExistence type="predicted"/>
<reference evidence="1" key="1">
    <citation type="submission" date="2021-05" db="EMBL/GenBank/DDBJ databases">
        <title>Draft genomes of bacteria isolated from model marine particles.</title>
        <authorList>
            <person name="Datta M.S."/>
            <person name="Schwartzman J.A."/>
            <person name="Enke T.N."/>
            <person name="Saavedra J."/>
            <person name="Cermak N."/>
            <person name="Cordero O.X."/>
        </authorList>
    </citation>
    <scope>NUCLEOTIDE SEQUENCE</scope>
    <source>
        <strain evidence="1">I2M19</strain>
    </source>
</reference>
<name>A0ACC5UAE2_9FLAO</name>
<accession>A0ACC5UAE2</accession>
<protein>
    <submittedName>
        <fullName evidence="1">NRDE family protein</fullName>
    </submittedName>
</protein>
<sequence>MCTVTIIPTGNQNFVLTSNRDEAPERVAITPNIYDVNGVNLLFPKDKLSGGTWIGVSDKKRLICVLNGGFGIHKRKASYRKSRGIVAKDLMLADAISSEIKNYDFSDIEPFTIIIADWNFSLKFYELVWDGEQSHFSELPLEPKIWSSSTLYSEAMKNERQDWFKTFQSGNELNSTNMLKFHKHSHKENKDYGLVMDRGFVKTTSITQVEKLENMVSMRFESMGNQQVFIEKLNFKETIVNG</sequence>
<keyword evidence="2" id="KW-1185">Reference proteome</keyword>
<organism evidence="1 2">
    <name type="scientific">Pseudotamlana agarivorans</name>
    <dbReference type="NCBI Taxonomy" id="481183"/>
    <lineage>
        <taxon>Bacteria</taxon>
        <taxon>Pseudomonadati</taxon>
        <taxon>Bacteroidota</taxon>
        <taxon>Flavobacteriia</taxon>
        <taxon>Flavobacteriales</taxon>
        <taxon>Flavobacteriaceae</taxon>
        <taxon>Pseudotamlana</taxon>
    </lineage>
</organism>